<evidence type="ECO:0000256" key="4">
    <source>
        <dbReference type="ARBA" id="ARBA00022692"/>
    </source>
</evidence>
<feature type="transmembrane region" description="Helical" evidence="10">
    <location>
        <begin position="6"/>
        <end position="23"/>
    </location>
</feature>
<dbReference type="Proteomes" id="UP001162131">
    <property type="component" value="Unassembled WGS sequence"/>
</dbReference>
<feature type="transmembrane region" description="Helical" evidence="10">
    <location>
        <begin position="516"/>
        <end position="533"/>
    </location>
</feature>
<comment type="similarity">
    <text evidence="2 10">Belongs to the GPI inositol-deacylase family.</text>
</comment>
<evidence type="ECO:0000256" key="3">
    <source>
        <dbReference type="ARBA" id="ARBA00022448"/>
    </source>
</evidence>
<name>A0AAU9J0U5_9CILI</name>
<evidence type="ECO:0000313" key="13">
    <source>
        <dbReference type="Proteomes" id="UP001162131"/>
    </source>
</evidence>
<dbReference type="GO" id="GO:0005789">
    <property type="term" value="C:endoplasmic reticulum membrane"/>
    <property type="evidence" value="ECO:0007669"/>
    <property type="project" value="UniProtKB-SubCell"/>
</dbReference>
<dbReference type="InterPro" id="IPR012908">
    <property type="entry name" value="PGAP1-ab_dom-like"/>
</dbReference>
<dbReference type="GO" id="GO:0006888">
    <property type="term" value="P:endoplasmic reticulum to Golgi vesicle-mediated transport"/>
    <property type="evidence" value="ECO:0007669"/>
    <property type="project" value="TreeGrafter"/>
</dbReference>
<keyword evidence="8 10" id="KW-1133">Transmembrane helix</keyword>
<keyword evidence="5 10" id="KW-0378">Hydrolase</keyword>
<comment type="subcellular location">
    <subcellularLocation>
        <location evidence="1">Endoplasmic reticulum membrane</location>
        <topology evidence="1">Multi-pass membrane protein</topology>
    </subcellularLocation>
</comment>
<evidence type="ECO:0000256" key="5">
    <source>
        <dbReference type="ARBA" id="ARBA00022801"/>
    </source>
</evidence>
<dbReference type="EC" id="3.1.-.-" evidence="10"/>
<evidence type="ECO:0000256" key="8">
    <source>
        <dbReference type="ARBA" id="ARBA00022989"/>
    </source>
</evidence>
<comment type="function">
    <text evidence="10">Involved in inositol deacylation of GPI-anchored proteins which plays important roles in the quality control and ER-associated degradation of GPI-anchored proteins.</text>
</comment>
<feature type="domain" description="GPI inositol-deacylase PGAP1-like alpha/beta" evidence="11">
    <location>
        <begin position="70"/>
        <end position="268"/>
    </location>
</feature>
<feature type="transmembrane region" description="Helical" evidence="10">
    <location>
        <begin position="654"/>
        <end position="674"/>
    </location>
</feature>
<dbReference type="AlphaFoldDB" id="A0AAU9J0U5"/>
<keyword evidence="7 10" id="KW-0653">Protein transport</keyword>
<dbReference type="GO" id="GO:0015031">
    <property type="term" value="P:protein transport"/>
    <property type="evidence" value="ECO:0007669"/>
    <property type="project" value="UniProtKB-KW"/>
</dbReference>
<organism evidence="12 13">
    <name type="scientific">Blepharisma stoltei</name>
    <dbReference type="NCBI Taxonomy" id="1481888"/>
    <lineage>
        <taxon>Eukaryota</taxon>
        <taxon>Sar</taxon>
        <taxon>Alveolata</taxon>
        <taxon>Ciliophora</taxon>
        <taxon>Postciliodesmatophora</taxon>
        <taxon>Heterotrichea</taxon>
        <taxon>Heterotrichida</taxon>
        <taxon>Blepharismidae</taxon>
        <taxon>Blepharisma</taxon>
    </lineage>
</organism>
<proteinExistence type="inferred from homology"/>
<dbReference type="PANTHER" id="PTHR15495">
    <property type="entry name" value="NEGATIVE REGULATOR OF VESICLE FORMATION-RELATED"/>
    <property type="match status" value="1"/>
</dbReference>
<dbReference type="Gene3D" id="3.40.50.1820">
    <property type="entry name" value="alpha/beta hydrolase"/>
    <property type="match status" value="1"/>
</dbReference>
<dbReference type="Pfam" id="PF07819">
    <property type="entry name" value="PGAP1"/>
    <property type="match status" value="1"/>
</dbReference>
<keyword evidence="13" id="KW-1185">Reference proteome</keyword>
<keyword evidence="3 10" id="KW-0813">Transport</keyword>
<sequence length="760" mass="86812">MKKYGVILLSPFLISLWLSIYYLPQDKITRYHGSSSLTEIPLESKSNPYGFSLNYIDIYTGRSKTSQYPPFLFIHGHKGNATQAIEMAQYFGFHDLDLDFYSIDFKGGAVAFSHNLMNAEAQFVVDCLNELSIMYEKKITIIAHSMGGIVTSLALSLPNAPVGRISTIIALSTPFEAHPTNFYLAFPAAYAKVHNFWLDPKHEEIFILSATGGVKDWMIPSRLTNIEELNDKNSLHAYTTQIEDLHLQMNHNELVYGSKFLGKLNQAIKAILDSEPSEIKENVNKIWQNKVNKLLNYIGPKTKIEKVIEIIKVPDLKEKVTRVISGKIYSLIDDNTEGIFLIRSSEEVDLFIDFDGIYQLEAEAFKLNNQYYYKINSPPDSTSMIQSRENAWISYEFYSKNPEELSFSEAFLFGIDYKIKGSDSVATHITPGLDFSQGRYPIRIKSKNDEKFSVIYGKCGIEEIVKYNENDFTFYFNEYCADGPDIWILGYDPEKVYEFEISIDFIGMFIMLSKEFRLTVVSMAASIGIILTFPSKLRWILLASIAGLLYLASCTLRVYGFLGWDHVHNPHQHLGIIDVAFIMATGYGIAIIMAFNYVTLIDFSYFVCKKVPQKHLLKSYYLAVLILIFPWITVLILTVICFALNKSKSVTKGILFPSFLLLFLTISQQISWYLNLVTFSYVEILNLYDGFNILCYLSLLFAITYTNKTIKPHKADVLIAFYMACCGQDLLYRTNFSLSLHCLGLGLRIYLSKTKEREED</sequence>
<protein>
    <recommendedName>
        <fullName evidence="10">GPI inositol-deacylase</fullName>
        <ecNumber evidence="10">3.1.-.-</ecNumber>
    </recommendedName>
</protein>
<evidence type="ECO:0000313" key="12">
    <source>
        <dbReference type="EMBL" id="CAG9319881.1"/>
    </source>
</evidence>
<keyword evidence="9 10" id="KW-0472">Membrane</keyword>
<evidence type="ECO:0000256" key="7">
    <source>
        <dbReference type="ARBA" id="ARBA00022927"/>
    </source>
</evidence>
<evidence type="ECO:0000259" key="11">
    <source>
        <dbReference type="Pfam" id="PF07819"/>
    </source>
</evidence>
<accession>A0AAU9J0U5</accession>
<evidence type="ECO:0000256" key="9">
    <source>
        <dbReference type="ARBA" id="ARBA00023136"/>
    </source>
</evidence>
<evidence type="ECO:0000256" key="10">
    <source>
        <dbReference type="RuleBase" id="RU365011"/>
    </source>
</evidence>
<keyword evidence="4 10" id="KW-0812">Transmembrane</keyword>
<dbReference type="GO" id="GO:0006505">
    <property type="term" value="P:GPI anchor metabolic process"/>
    <property type="evidence" value="ECO:0007669"/>
    <property type="project" value="TreeGrafter"/>
</dbReference>
<reference evidence="12" key="1">
    <citation type="submission" date="2021-09" db="EMBL/GenBank/DDBJ databases">
        <authorList>
            <consortium name="AG Swart"/>
            <person name="Singh M."/>
            <person name="Singh A."/>
            <person name="Seah K."/>
            <person name="Emmerich C."/>
        </authorList>
    </citation>
    <scope>NUCLEOTIDE SEQUENCE</scope>
    <source>
        <strain evidence="12">ATCC30299</strain>
    </source>
</reference>
<feature type="transmembrane region" description="Helical" evidence="10">
    <location>
        <begin position="620"/>
        <end position="642"/>
    </location>
</feature>
<dbReference type="InterPro" id="IPR039529">
    <property type="entry name" value="PGAP1/BST1"/>
</dbReference>
<evidence type="ECO:0000256" key="2">
    <source>
        <dbReference type="ARBA" id="ARBA00006931"/>
    </source>
</evidence>
<gene>
    <name evidence="12" type="ORF">BSTOLATCC_MIC25126</name>
</gene>
<feature type="transmembrane region" description="Helical" evidence="10">
    <location>
        <begin position="574"/>
        <end position="600"/>
    </location>
</feature>
<evidence type="ECO:0000256" key="6">
    <source>
        <dbReference type="ARBA" id="ARBA00022824"/>
    </source>
</evidence>
<keyword evidence="6 10" id="KW-0256">Endoplasmic reticulum</keyword>
<feature type="transmembrane region" description="Helical" evidence="10">
    <location>
        <begin position="539"/>
        <end position="562"/>
    </location>
</feature>
<dbReference type="GO" id="GO:0050185">
    <property type="term" value="F:phosphatidylinositol deacylase activity"/>
    <property type="evidence" value="ECO:0007669"/>
    <property type="project" value="TreeGrafter"/>
</dbReference>
<comment type="caution">
    <text evidence="12">The sequence shown here is derived from an EMBL/GenBank/DDBJ whole genome shotgun (WGS) entry which is preliminary data.</text>
</comment>
<feature type="transmembrane region" description="Helical" evidence="10">
    <location>
        <begin position="686"/>
        <end position="705"/>
    </location>
</feature>
<evidence type="ECO:0000256" key="1">
    <source>
        <dbReference type="ARBA" id="ARBA00004477"/>
    </source>
</evidence>
<dbReference type="EMBL" id="CAJZBQ010000024">
    <property type="protein sequence ID" value="CAG9319881.1"/>
    <property type="molecule type" value="Genomic_DNA"/>
</dbReference>
<dbReference type="PANTHER" id="PTHR15495:SF7">
    <property type="entry name" value="GPI INOSITOL-DEACYLASE"/>
    <property type="match status" value="1"/>
</dbReference>
<dbReference type="InterPro" id="IPR029058">
    <property type="entry name" value="AB_hydrolase_fold"/>
</dbReference>
<dbReference type="SUPFAM" id="SSF53474">
    <property type="entry name" value="alpha/beta-Hydrolases"/>
    <property type="match status" value="1"/>
</dbReference>